<protein>
    <recommendedName>
        <fullName evidence="15">Ribonuclease T2-like</fullName>
        <ecNumber evidence="4">4.6.1.19</ecNumber>
    </recommendedName>
</protein>
<evidence type="ECO:0000256" key="4">
    <source>
        <dbReference type="ARBA" id="ARBA00012571"/>
    </source>
</evidence>
<dbReference type="Gene3D" id="3.90.730.10">
    <property type="entry name" value="Ribonuclease T2-like"/>
    <property type="match status" value="1"/>
</dbReference>
<evidence type="ECO:0000259" key="17">
    <source>
        <dbReference type="Pfam" id="PF25488"/>
    </source>
</evidence>
<dbReference type="CDD" id="cd01061">
    <property type="entry name" value="RNase_T2_euk"/>
    <property type="match status" value="1"/>
</dbReference>
<dbReference type="PROSITE" id="PS00531">
    <property type="entry name" value="RNASE_T2_2"/>
    <property type="match status" value="1"/>
</dbReference>
<keyword evidence="5" id="KW-0963">Cytoplasm</keyword>
<dbReference type="InterPro" id="IPR001568">
    <property type="entry name" value="RNase_T2-like"/>
</dbReference>
<evidence type="ECO:0000313" key="18">
    <source>
        <dbReference type="EMBL" id="CAK7921961.1"/>
    </source>
</evidence>
<keyword evidence="10" id="KW-0378">Hydrolase</keyword>
<gene>
    <name evidence="18" type="primary">RNY1</name>
    <name evidence="18" type="ORF">CAAN4_H21000</name>
</gene>
<dbReference type="EC" id="4.6.1.19" evidence="4"/>
<dbReference type="SUPFAM" id="SSF55895">
    <property type="entry name" value="Ribonuclease Rh-like"/>
    <property type="match status" value="1"/>
</dbReference>
<dbReference type="InterPro" id="IPR036430">
    <property type="entry name" value="RNase_T2-like_sf"/>
</dbReference>
<evidence type="ECO:0000256" key="13">
    <source>
        <dbReference type="ARBA" id="ARBA00023239"/>
    </source>
</evidence>
<dbReference type="InterPro" id="IPR018188">
    <property type="entry name" value="RNase_T2_His_AS_1"/>
</dbReference>
<evidence type="ECO:0000256" key="5">
    <source>
        <dbReference type="ARBA" id="ARBA00022490"/>
    </source>
</evidence>
<keyword evidence="13" id="KW-0456">Lyase</keyword>
<evidence type="ECO:0000256" key="3">
    <source>
        <dbReference type="ARBA" id="ARBA00007469"/>
    </source>
</evidence>
<comment type="similarity">
    <text evidence="3 16">Belongs to the RNase T2 family.</text>
</comment>
<accession>A0ABP0EMP1</accession>
<evidence type="ECO:0000256" key="16">
    <source>
        <dbReference type="RuleBase" id="RU004328"/>
    </source>
</evidence>
<dbReference type="PANTHER" id="PTHR11240">
    <property type="entry name" value="RIBONUCLEASE T2"/>
    <property type="match status" value="1"/>
</dbReference>
<evidence type="ECO:0000256" key="2">
    <source>
        <dbReference type="ARBA" id="ARBA00004496"/>
    </source>
</evidence>
<dbReference type="Pfam" id="PF25488">
    <property type="entry name" value="RNaseT2L_C"/>
    <property type="match status" value="1"/>
</dbReference>
<evidence type="ECO:0000313" key="19">
    <source>
        <dbReference type="Proteomes" id="UP001497600"/>
    </source>
</evidence>
<evidence type="ECO:0000256" key="12">
    <source>
        <dbReference type="ARBA" id="ARBA00023180"/>
    </source>
</evidence>
<keyword evidence="7" id="KW-0540">Nuclease</keyword>
<evidence type="ECO:0000256" key="8">
    <source>
        <dbReference type="ARBA" id="ARBA00022729"/>
    </source>
</evidence>
<dbReference type="InterPro" id="IPR033130">
    <property type="entry name" value="RNase_T2_His_AS_2"/>
</dbReference>
<proteinExistence type="inferred from homology"/>
<keyword evidence="8" id="KW-0732">Signal</keyword>
<dbReference type="InterPro" id="IPR033697">
    <property type="entry name" value="Ribonuclease_T2_eukaryotic"/>
</dbReference>
<name>A0ABP0EMP1_9ASCO</name>
<keyword evidence="12" id="KW-0325">Glycoprotein</keyword>
<evidence type="ECO:0000256" key="14">
    <source>
        <dbReference type="ARBA" id="ARBA00025494"/>
    </source>
</evidence>
<organism evidence="18 19">
    <name type="scientific">[Candida] anglica</name>
    <dbReference type="NCBI Taxonomy" id="148631"/>
    <lineage>
        <taxon>Eukaryota</taxon>
        <taxon>Fungi</taxon>
        <taxon>Dikarya</taxon>
        <taxon>Ascomycota</taxon>
        <taxon>Saccharomycotina</taxon>
        <taxon>Pichiomycetes</taxon>
        <taxon>Debaryomycetaceae</taxon>
        <taxon>Kurtzmaniella</taxon>
    </lineage>
</organism>
<sequence>MISFPGTLATSISVAAATLFGSSNALSIGFPNVFDSLNAITFGSSDIAPFDSCPIDIPISCTNSTPIENSCCFESPGGIMLQTQFWDYYPPIGPNDTFTLHGLWPDNCDGTYEQFCDDSLNIKNVTDIILDEFKDENLYKKLQNIWKNFNGRDEDLWLHEYNKHGTCIKTLRPNCYSDKNYIKNENVYDFFNISVNLYEKYPTFEFLAEAGIVPSLDQTYTRDEIDKALSSKFGGNKVYFKCNKYQALQEIWYFHHVRGSVKQENFQQIPSMMNTNCPAEGIKFIPKNGFRPPPGTPPKPNPPGLGKGYIKLSGKSGCLISNGQWYQYGTCAGFQVLESTFGGYNLKSSKGYCGLNSDNQIVCHSGISPAKFQFQLNKETKQIGYGGKFDWCFDSEHKHGSGRFVQVPIKLGSKDCEDSIKLTFQA</sequence>
<keyword evidence="19" id="KW-1185">Reference proteome</keyword>
<evidence type="ECO:0000256" key="1">
    <source>
        <dbReference type="ARBA" id="ARBA00004410"/>
    </source>
</evidence>
<comment type="function">
    <text evidence="14">Rnase which modulates cell survival under stress conditions. Released from the vacuole to the cytoplasm during stress to promote tRNA and rRNA cleavage and to activate separately a downstream pathway that promotes cell death. Involved in cell size, vacuolar morphology and growth at high temperatures and high salt concentration.</text>
</comment>
<evidence type="ECO:0000256" key="11">
    <source>
        <dbReference type="ARBA" id="ARBA00023157"/>
    </source>
</evidence>
<evidence type="ECO:0000256" key="15">
    <source>
        <dbReference type="ARBA" id="ARBA00071169"/>
    </source>
</evidence>
<feature type="domain" description="RNase T2-like C-terminal" evidence="17">
    <location>
        <begin position="306"/>
        <end position="398"/>
    </location>
</feature>
<keyword evidence="11" id="KW-1015">Disulfide bond</keyword>
<evidence type="ECO:0000256" key="6">
    <source>
        <dbReference type="ARBA" id="ARBA00022554"/>
    </source>
</evidence>
<dbReference type="Pfam" id="PF00445">
    <property type="entry name" value="Ribonuclease_T2"/>
    <property type="match status" value="1"/>
</dbReference>
<dbReference type="EMBL" id="OZ004260">
    <property type="protein sequence ID" value="CAK7921961.1"/>
    <property type="molecule type" value="Genomic_DNA"/>
</dbReference>
<keyword evidence="6" id="KW-0926">Vacuole</keyword>
<comment type="subcellular location">
    <subcellularLocation>
        <location evidence="2">Cytoplasm</location>
    </subcellularLocation>
    <subcellularLocation>
        <location evidence="1">Vacuole lumen</location>
    </subcellularLocation>
</comment>
<dbReference type="InterPro" id="IPR057328">
    <property type="entry name" value="RNaseT2L_C"/>
</dbReference>
<reference evidence="18 19" key="1">
    <citation type="submission" date="2024-01" db="EMBL/GenBank/DDBJ databases">
        <authorList>
            <consortium name="Genoscope - CEA"/>
            <person name="William W."/>
        </authorList>
    </citation>
    <scope>NUCLEOTIDE SEQUENCE [LARGE SCALE GENOMIC DNA]</scope>
    <source>
        <strain evidence="18 19">29B2s-10</strain>
    </source>
</reference>
<evidence type="ECO:0000256" key="7">
    <source>
        <dbReference type="ARBA" id="ARBA00022722"/>
    </source>
</evidence>
<dbReference type="PANTHER" id="PTHR11240:SF22">
    <property type="entry name" value="RIBONUCLEASE T2"/>
    <property type="match status" value="1"/>
</dbReference>
<dbReference type="Proteomes" id="UP001497600">
    <property type="component" value="Chromosome H"/>
</dbReference>
<keyword evidence="9" id="KW-0255">Endonuclease</keyword>
<evidence type="ECO:0000256" key="10">
    <source>
        <dbReference type="ARBA" id="ARBA00022801"/>
    </source>
</evidence>
<dbReference type="PROSITE" id="PS00530">
    <property type="entry name" value="RNASE_T2_1"/>
    <property type="match status" value="1"/>
</dbReference>
<evidence type="ECO:0000256" key="9">
    <source>
        <dbReference type="ARBA" id="ARBA00022759"/>
    </source>
</evidence>